<proteinExistence type="predicted"/>
<keyword evidence="1" id="KW-0418">Kinase</keyword>
<gene>
    <name evidence="1" type="ORF">CLIB1444_09S02168</name>
</gene>
<comment type="caution">
    <text evidence="1">The sequence shown here is derived from an EMBL/GenBank/DDBJ whole genome shotgun (WGS) entry which is preliminary data.</text>
</comment>
<protein>
    <submittedName>
        <fullName evidence="1">Phosphomevalonate kinase</fullName>
    </submittedName>
</protein>
<reference evidence="1" key="1">
    <citation type="submission" date="2022-06" db="EMBL/GenBank/DDBJ databases">
        <authorList>
            <person name="Legras J.-L."/>
            <person name="Devillers H."/>
            <person name="Grondin C."/>
        </authorList>
    </citation>
    <scope>NUCLEOTIDE SEQUENCE</scope>
    <source>
        <strain evidence="1">CLIB 1444</strain>
    </source>
</reference>
<evidence type="ECO:0000313" key="1">
    <source>
        <dbReference type="EMBL" id="CAH6722375.1"/>
    </source>
</evidence>
<keyword evidence="1" id="KW-0808">Transferase</keyword>
<accession>A0ACA9YBE4</accession>
<evidence type="ECO:0000313" key="2">
    <source>
        <dbReference type="Proteomes" id="UP001152531"/>
    </source>
</evidence>
<organism evidence="1 2">
    <name type="scientific">[Candida] jaroonii</name>
    <dbReference type="NCBI Taxonomy" id="467808"/>
    <lineage>
        <taxon>Eukaryota</taxon>
        <taxon>Fungi</taxon>
        <taxon>Dikarya</taxon>
        <taxon>Ascomycota</taxon>
        <taxon>Saccharomycotina</taxon>
        <taxon>Pichiomycetes</taxon>
        <taxon>Debaryomycetaceae</taxon>
        <taxon>Yamadazyma</taxon>
    </lineage>
</organism>
<sequence>MSQVFSAPGKALIAGGYLVLDPIYSSYVTALSARTHAAVKSEANDSTVIHISSPQFDSDWTYQLTGGKWTEIEGKKNPFLQSTVEIVMKYFDDVEGKKIDITIFSDPGFHTQDNTTTKKSTNGQKRFLYHGRPITEVAKTGLGSSASLVSVVTTVLVTQFIEEDIEKLKNLIHNLGQIAHCKAQKKIGSGFDVCTAVFGSINYRRFKPEVINDFINDDLIDVQKFKATAKASWDFQHDSSALPPHLKILMGDIKGGSETPKLVNLVLGWKKSNPEEGLELFTNLNNANLSFIKCLERLHAYYNSNREQYLEAIEFYKANASSTESKFTEFNQLIKSIKSMRFYLKQLTVKSKADIEPESQTVLLDEVTTLPGVLGGVVPGAGGYDAISLVVIDSSIPSIIDTTAKDQTLKVVDWLDLEEESSGIVEENFDDYLGLF</sequence>
<dbReference type="EMBL" id="CALSDN010000009">
    <property type="protein sequence ID" value="CAH6722375.1"/>
    <property type="molecule type" value="Genomic_DNA"/>
</dbReference>
<keyword evidence="2" id="KW-1185">Reference proteome</keyword>
<dbReference type="Proteomes" id="UP001152531">
    <property type="component" value="Unassembled WGS sequence"/>
</dbReference>
<name>A0ACA9YBE4_9ASCO</name>